<accession>A0A8A7K7C8</accession>
<evidence type="ECO:0000256" key="7">
    <source>
        <dbReference type="ARBA" id="ARBA00022984"/>
    </source>
</evidence>
<dbReference type="InterPro" id="IPR036365">
    <property type="entry name" value="PGBD-like_sf"/>
</dbReference>
<proteinExistence type="inferred from homology"/>
<dbReference type="Gene3D" id="1.10.101.10">
    <property type="entry name" value="PGBD-like superfamily/PGBD"/>
    <property type="match status" value="2"/>
</dbReference>
<dbReference type="Pfam" id="PF03734">
    <property type="entry name" value="YkuD"/>
    <property type="match status" value="1"/>
</dbReference>
<name>A0A8A7K7C8_9FIRM</name>
<keyword evidence="5" id="KW-0378">Hydrolase</keyword>
<reference evidence="11" key="1">
    <citation type="submission" date="2019-12" db="EMBL/GenBank/DDBJ databases">
        <authorList>
            <person name="zhang j."/>
            <person name="sun C.M."/>
        </authorList>
    </citation>
    <scope>NUCLEOTIDE SEQUENCE</scope>
    <source>
        <strain evidence="11">NS-1</strain>
    </source>
</reference>
<dbReference type="GO" id="GO:0005576">
    <property type="term" value="C:extracellular region"/>
    <property type="evidence" value="ECO:0007669"/>
    <property type="project" value="TreeGrafter"/>
</dbReference>
<evidence type="ECO:0000256" key="4">
    <source>
        <dbReference type="ARBA" id="ARBA00022679"/>
    </source>
</evidence>
<evidence type="ECO:0000256" key="9">
    <source>
        <dbReference type="PROSITE-ProRule" id="PRU01373"/>
    </source>
</evidence>
<evidence type="ECO:0000256" key="3">
    <source>
        <dbReference type="ARBA" id="ARBA00022676"/>
    </source>
</evidence>
<evidence type="ECO:0000256" key="5">
    <source>
        <dbReference type="ARBA" id="ARBA00022801"/>
    </source>
</evidence>
<keyword evidence="6 9" id="KW-0133">Cell shape</keyword>
<dbReference type="EMBL" id="CP046640">
    <property type="protein sequence ID" value="QTL97080.1"/>
    <property type="molecule type" value="Genomic_DNA"/>
</dbReference>
<dbReference type="GO" id="GO:0008360">
    <property type="term" value="P:regulation of cell shape"/>
    <property type="evidence" value="ECO:0007669"/>
    <property type="project" value="UniProtKB-UniRule"/>
</dbReference>
<dbReference type="CDD" id="cd16913">
    <property type="entry name" value="YkuD_like"/>
    <property type="match status" value="1"/>
</dbReference>
<dbReference type="GO" id="GO:0018104">
    <property type="term" value="P:peptidoglycan-protein cross-linking"/>
    <property type="evidence" value="ECO:0007669"/>
    <property type="project" value="TreeGrafter"/>
</dbReference>
<dbReference type="KEGG" id="ifn:GM661_03350"/>
<dbReference type="GO" id="GO:0016757">
    <property type="term" value="F:glycosyltransferase activity"/>
    <property type="evidence" value="ECO:0007669"/>
    <property type="project" value="UniProtKB-KW"/>
</dbReference>
<dbReference type="PANTHER" id="PTHR30582:SF24">
    <property type="entry name" value="L,D-TRANSPEPTIDASE ERFK_SRFK-RELATED"/>
    <property type="match status" value="1"/>
</dbReference>
<dbReference type="InterPro" id="IPR036366">
    <property type="entry name" value="PGBDSf"/>
</dbReference>
<keyword evidence="3" id="KW-0328">Glycosyltransferase</keyword>
<keyword evidence="8 9" id="KW-0961">Cell wall biogenesis/degradation</keyword>
<sequence>MSSKLIIMTLFIFLLLLVFFFDLCIAKSFCNCTDDRTIYLTYPYLTGHDIEVLQERLKIIGFYDGIINGRYDLASYLAVIKLQSKGDLKVNGVVGRETWDLLGYYDDSIKTTYKKDKPDGELFIRVYLNKRQLILYEDGEVYKVYPVTVGKAAEKSPVGEWFIKNKYERAGTGGVLGTRWMGLSVSWGVYGIHGTNKPWQIGTAASKGCIRLHNRHIEELFQWVRVGTKVEIIGRKPPKILKNLLKVGEMGEEIVLLQEKLRQKGFYNNYLDGVYGSLTELAVKELETQYGFKVDGIADINVLIILGINSK</sequence>
<evidence type="ECO:0000259" key="10">
    <source>
        <dbReference type="PROSITE" id="PS52029"/>
    </source>
</evidence>
<dbReference type="GO" id="GO:0071972">
    <property type="term" value="F:peptidoglycan L,D-transpeptidase activity"/>
    <property type="evidence" value="ECO:0007669"/>
    <property type="project" value="TreeGrafter"/>
</dbReference>
<dbReference type="SUPFAM" id="SSF47090">
    <property type="entry name" value="PGBD-like"/>
    <property type="match status" value="2"/>
</dbReference>
<dbReference type="InterPro" id="IPR005490">
    <property type="entry name" value="LD_TPept_cat_dom"/>
</dbReference>
<dbReference type="PANTHER" id="PTHR30582">
    <property type="entry name" value="L,D-TRANSPEPTIDASE"/>
    <property type="match status" value="1"/>
</dbReference>
<evidence type="ECO:0000256" key="6">
    <source>
        <dbReference type="ARBA" id="ARBA00022960"/>
    </source>
</evidence>
<dbReference type="Pfam" id="PF01471">
    <property type="entry name" value="PG_binding_1"/>
    <property type="match status" value="2"/>
</dbReference>
<dbReference type="Proteomes" id="UP000665020">
    <property type="component" value="Chromosome"/>
</dbReference>
<evidence type="ECO:0000256" key="1">
    <source>
        <dbReference type="ARBA" id="ARBA00004752"/>
    </source>
</evidence>
<dbReference type="InterPro" id="IPR038063">
    <property type="entry name" value="Transpep_catalytic_dom"/>
</dbReference>
<evidence type="ECO:0000313" key="11">
    <source>
        <dbReference type="EMBL" id="QTL97080.1"/>
    </source>
</evidence>
<keyword evidence="7 9" id="KW-0573">Peptidoglycan synthesis</keyword>
<dbReference type="InterPro" id="IPR050979">
    <property type="entry name" value="LD-transpeptidase"/>
</dbReference>
<evidence type="ECO:0000256" key="2">
    <source>
        <dbReference type="ARBA" id="ARBA00005992"/>
    </source>
</evidence>
<feature type="active site" description="Nucleophile" evidence="9">
    <location>
        <position position="209"/>
    </location>
</feature>
<dbReference type="Gene3D" id="2.40.440.10">
    <property type="entry name" value="L,D-transpeptidase catalytic domain-like"/>
    <property type="match status" value="1"/>
</dbReference>
<organism evidence="11 12">
    <name type="scientific">Iocasia fonsfrigidae</name>
    <dbReference type="NCBI Taxonomy" id="2682810"/>
    <lineage>
        <taxon>Bacteria</taxon>
        <taxon>Bacillati</taxon>
        <taxon>Bacillota</taxon>
        <taxon>Clostridia</taxon>
        <taxon>Halanaerobiales</taxon>
        <taxon>Halanaerobiaceae</taxon>
        <taxon>Iocasia</taxon>
    </lineage>
</organism>
<comment type="similarity">
    <text evidence="2">Belongs to the YkuD family.</text>
</comment>
<dbReference type="SUPFAM" id="SSF141523">
    <property type="entry name" value="L,D-transpeptidase catalytic domain-like"/>
    <property type="match status" value="1"/>
</dbReference>
<protein>
    <submittedName>
        <fullName evidence="11">L,D-transpeptidase family protein</fullName>
    </submittedName>
</protein>
<keyword evidence="12" id="KW-1185">Reference proteome</keyword>
<dbReference type="GO" id="GO:0071555">
    <property type="term" value="P:cell wall organization"/>
    <property type="evidence" value="ECO:0007669"/>
    <property type="project" value="UniProtKB-UniRule"/>
</dbReference>
<dbReference type="RefSeq" id="WP_230868740.1">
    <property type="nucleotide sequence ID" value="NZ_CP046640.1"/>
</dbReference>
<dbReference type="InterPro" id="IPR002477">
    <property type="entry name" value="Peptidoglycan-bd-like"/>
</dbReference>
<keyword evidence="4" id="KW-0808">Transferase</keyword>
<comment type="pathway">
    <text evidence="1 9">Cell wall biogenesis; peptidoglycan biosynthesis.</text>
</comment>
<gene>
    <name evidence="11" type="ORF">GM661_03350</name>
</gene>
<evidence type="ECO:0000313" key="12">
    <source>
        <dbReference type="Proteomes" id="UP000665020"/>
    </source>
</evidence>
<dbReference type="UniPathway" id="UPA00219"/>
<feature type="domain" description="L,D-TPase catalytic" evidence="10">
    <location>
        <begin position="122"/>
        <end position="233"/>
    </location>
</feature>
<evidence type="ECO:0000256" key="8">
    <source>
        <dbReference type="ARBA" id="ARBA00023316"/>
    </source>
</evidence>
<feature type="active site" description="Proton donor/acceptor" evidence="9">
    <location>
        <position position="193"/>
    </location>
</feature>
<dbReference type="AlphaFoldDB" id="A0A8A7K7C8"/>
<dbReference type="PROSITE" id="PS52029">
    <property type="entry name" value="LD_TPASE"/>
    <property type="match status" value="1"/>
</dbReference>